<reference evidence="2 3" key="1">
    <citation type="submission" date="2017-08" db="EMBL/GenBank/DDBJ databases">
        <title>Genomic and metabolic characterisation of spoilage-associated Pseudomonas species.</title>
        <authorList>
            <person name="Stanborough T."/>
            <person name="Fegan N."/>
            <person name="Powell S.M."/>
            <person name="Singh T."/>
            <person name="Tamplin M.L."/>
            <person name="Chandry P.S."/>
        </authorList>
    </citation>
    <scope>NUCLEOTIDE SEQUENCE [LARGE SCALE GENOMIC DNA]</scope>
    <source>
        <strain evidence="2 3">F1820</strain>
    </source>
</reference>
<evidence type="ECO:0000313" key="3">
    <source>
        <dbReference type="Proteomes" id="UP000216113"/>
    </source>
</evidence>
<name>A0A266LMV6_PSEFR</name>
<feature type="region of interest" description="Disordered" evidence="1">
    <location>
        <begin position="35"/>
        <end position="75"/>
    </location>
</feature>
<accession>A0A266LMV6</accession>
<dbReference type="EMBL" id="NQKL01000055">
    <property type="protein sequence ID" value="OZY38655.1"/>
    <property type="molecule type" value="Genomic_DNA"/>
</dbReference>
<evidence type="ECO:0000313" key="2">
    <source>
        <dbReference type="EMBL" id="OZY38655.1"/>
    </source>
</evidence>
<proteinExistence type="predicted"/>
<comment type="caution">
    <text evidence="2">The sequence shown here is derived from an EMBL/GenBank/DDBJ whole genome shotgun (WGS) entry which is preliminary data.</text>
</comment>
<gene>
    <name evidence="2" type="ORF">CJF43_24505</name>
</gene>
<dbReference type="AlphaFoldDB" id="A0A266LMV6"/>
<evidence type="ECO:0000256" key="1">
    <source>
        <dbReference type="SAM" id="MobiDB-lite"/>
    </source>
</evidence>
<dbReference type="Proteomes" id="UP000216113">
    <property type="component" value="Unassembled WGS sequence"/>
</dbReference>
<feature type="region of interest" description="Disordered" evidence="1">
    <location>
        <begin position="1"/>
        <end position="22"/>
    </location>
</feature>
<protein>
    <submittedName>
        <fullName evidence="2">Uncharacterized protein</fullName>
    </submittedName>
</protein>
<sequence>MVSPLRRVPFVKQPQKEPKRPCPWRTAFASLRFPHSGSAPWARRHGPSMAHRGSPGIHAGRPTPQNLHSACRWGQ</sequence>
<organism evidence="2 3">
    <name type="scientific">Pseudomonas fragi</name>
    <dbReference type="NCBI Taxonomy" id="296"/>
    <lineage>
        <taxon>Bacteria</taxon>
        <taxon>Pseudomonadati</taxon>
        <taxon>Pseudomonadota</taxon>
        <taxon>Gammaproteobacteria</taxon>
        <taxon>Pseudomonadales</taxon>
        <taxon>Pseudomonadaceae</taxon>
        <taxon>Pseudomonas</taxon>
    </lineage>
</organism>